<dbReference type="EnsemblMetazoa" id="GAUT016402-RA">
    <property type="protein sequence ID" value="GAUT016402-PA"/>
    <property type="gene ID" value="GAUT016402"/>
</dbReference>
<evidence type="ECO:0000256" key="1">
    <source>
        <dbReference type="SAM" id="Phobius"/>
    </source>
</evidence>
<protein>
    <submittedName>
        <fullName evidence="2">Uncharacterized protein</fullName>
    </submittedName>
</protein>
<feature type="transmembrane region" description="Helical" evidence="1">
    <location>
        <begin position="93"/>
        <end position="115"/>
    </location>
</feature>
<reference evidence="2" key="1">
    <citation type="submission" date="2020-05" db="UniProtKB">
        <authorList>
            <consortium name="EnsemblMetazoa"/>
        </authorList>
    </citation>
    <scope>IDENTIFICATION</scope>
    <source>
        <strain evidence="2">TTRI</strain>
    </source>
</reference>
<evidence type="ECO:0000313" key="2">
    <source>
        <dbReference type="EnsemblMetazoa" id="GAUT016402-PA"/>
    </source>
</evidence>
<keyword evidence="3" id="KW-1185">Reference proteome</keyword>
<dbReference type="AlphaFoldDB" id="A0A1A9UUY3"/>
<accession>A0A1A9UUY3</accession>
<evidence type="ECO:0000313" key="3">
    <source>
        <dbReference type="Proteomes" id="UP000078200"/>
    </source>
</evidence>
<keyword evidence="1" id="KW-0472">Membrane</keyword>
<keyword evidence="1" id="KW-0812">Transmembrane</keyword>
<organism evidence="2 3">
    <name type="scientific">Glossina austeni</name>
    <name type="common">Savannah tsetse fly</name>
    <dbReference type="NCBI Taxonomy" id="7395"/>
    <lineage>
        <taxon>Eukaryota</taxon>
        <taxon>Metazoa</taxon>
        <taxon>Ecdysozoa</taxon>
        <taxon>Arthropoda</taxon>
        <taxon>Hexapoda</taxon>
        <taxon>Insecta</taxon>
        <taxon>Pterygota</taxon>
        <taxon>Neoptera</taxon>
        <taxon>Endopterygota</taxon>
        <taxon>Diptera</taxon>
        <taxon>Brachycera</taxon>
        <taxon>Muscomorpha</taxon>
        <taxon>Hippoboscoidea</taxon>
        <taxon>Glossinidae</taxon>
        <taxon>Glossina</taxon>
    </lineage>
</organism>
<sequence>MDVIQPRLVPKLATNYSLVVFLSALPDTSLKSAFIDHATRCHVQLYVIKSAKMYGAQEKLEAYEPAGDSIQQKKSCKLVNPQFFCQKLTQPEILSVIFCIFCSRYALCCGINMFLRWLAIP</sequence>
<proteinExistence type="predicted"/>
<dbReference type="Proteomes" id="UP000078200">
    <property type="component" value="Unassembled WGS sequence"/>
</dbReference>
<keyword evidence="1" id="KW-1133">Transmembrane helix</keyword>
<dbReference type="VEuPathDB" id="VectorBase:GAUT016402"/>
<name>A0A1A9UUY3_GLOAU</name>